<dbReference type="EMBL" id="QXED01000001">
    <property type="protein sequence ID" value="RIV26878.1"/>
    <property type="molecule type" value="Genomic_DNA"/>
</dbReference>
<comment type="caution">
    <text evidence="3">The sequence shown here is derived from an EMBL/GenBank/DDBJ whole genome shotgun (WGS) entry which is preliminary data.</text>
</comment>
<sequence length="392" mass="42971">MRAYNETWIENKNVVGQAERWHSRSLLTDEQLATVRKTYPVGFQTMNGFLEIGLFIFTIIATGGVFLLFVELLSIDDSSVFGLYCLIFGTGLGILNNVLIRRHKFYRNGVDNALVMATTALLVGGFNSQFLADSSLWLWCLVALPLLAAVVWYYGDTLVTFIALAVLYTFLFDLTLEASFGRTLLPFVGLAVSSGLFLATQRSRQRAYYDDAVSLTQWVALGMVLACGNYYVVRETNWLIVRSTLIRSGVLSPPEINLPWLFWLLTVGLPLVYLWQGFVRKNRMLIILGVLGVAGAVATIRYYVGILPLNVHLTLCGLVLISMAVGGIRYLRSPRYGFTDVPDEDSPDEFLVSSAVGTIAQTAAGTTGRDQPDDVKFGGGKFGGGGAGGGYS</sequence>
<keyword evidence="2" id="KW-1133">Transmembrane helix</keyword>
<evidence type="ECO:0000313" key="3">
    <source>
        <dbReference type="EMBL" id="RIV26878.1"/>
    </source>
</evidence>
<feature type="transmembrane region" description="Helical" evidence="2">
    <location>
        <begin position="136"/>
        <end position="154"/>
    </location>
</feature>
<evidence type="ECO:0000256" key="1">
    <source>
        <dbReference type="SAM" id="MobiDB-lite"/>
    </source>
</evidence>
<feature type="transmembrane region" description="Helical" evidence="2">
    <location>
        <begin position="212"/>
        <end position="233"/>
    </location>
</feature>
<evidence type="ECO:0008006" key="5">
    <source>
        <dbReference type="Google" id="ProtNLM"/>
    </source>
</evidence>
<accession>A0A418MHG4</accession>
<proteinExistence type="predicted"/>
<feature type="transmembrane region" description="Helical" evidence="2">
    <location>
        <begin position="184"/>
        <end position="200"/>
    </location>
</feature>
<keyword evidence="2" id="KW-0812">Transmembrane</keyword>
<feature type="transmembrane region" description="Helical" evidence="2">
    <location>
        <begin position="112"/>
        <end position="130"/>
    </location>
</feature>
<feature type="transmembrane region" description="Helical" evidence="2">
    <location>
        <begin position="52"/>
        <end position="75"/>
    </location>
</feature>
<feature type="compositionally biased region" description="Gly residues" evidence="1">
    <location>
        <begin position="377"/>
        <end position="392"/>
    </location>
</feature>
<dbReference type="RefSeq" id="WP_119665735.1">
    <property type="nucleotide sequence ID" value="NZ_QXED01000001.1"/>
</dbReference>
<reference evidence="3 4" key="1">
    <citation type="submission" date="2018-08" db="EMBL/GenBank/DDBJ databases">
        <title>Fibrisoma montanum sp. nov., isolated from Danxia mountain soil.</title>
        <authorList>
            <person name="Huang Y."/>
        </authorList>
    </citation>
    <scope>NUCLEOTIDE SEQUENCE [LARGE SCALE GENOMIC DNA]</scope>
    <source>
        <strain evidence="3 4">HYT19</strain>
    </source>
</reference>
<keyword evidence="2" id="KW-0472">Membrane</keyword>
<keyword evidence="4" id="KW-1185">Reference proteome</keyword>
<organism evidence="3 4">
    <name type="scientific">Fibrisoma montanum</name>
    <dbReference type="NCBI Taxonomy" id="2305895"/>
    <lineage>
        <taxon>Bacteria</taxon>
        <taxon>Pseudomonadati</taxon>
        <taxon>Bacteroidota</taxon>
        <taxon>Cytophagia</taxon>
        <taxon>Cytophagales</taxon>
        <taxon>Spirosomataceae</taxon>
        <taxon>Fibrisoma</taxon>
    </lineage>
</organism>
<feature type="transmembrane region" description="Helical" evidence="2">
    <location>
        <begin position="285"/>
        <end position="304"/>
    </location>
</feature>
<dbReference type="OrthoDB" id="660047at2"/>
<protein>
    <recommendedName>
        <fullName evidence="5">DUF2157 domain-containing protein</fullName>
    </recommendedName>
</protein>
<feature type="transmembrane region" description="Helical" evidence="2">
    <location>
        <begin position="81"/>
        <end position="100"/>
    </location>
</feature>
<evidence type="ECO:0000313" key="4">
    <source>
        <dbReference type="Proteomes" id="UP000283523"/>
    </source>
</evidence>
<feature type="transmembrane region" description="Helical" evidence="2">
    <location>
        <begin position="260"/>
        <end position="278"/>
    </location>
</feature>
<dbReference type="AlphaFoldDB" id="A0A418MHG4"/>
<feature type="transmembrane region" description="Helical" evidence="2">
    <location>
        <begin position="161"/>
        <end position="178"/>
    </location>
</feature>
<feature type="region of interest" description="Disordered" evidence="1">
    <location>
        <begin position="363"/>
        <end position="392"/>
    </location>
</feature>
<evidence type="ECO:0000256" key="2">
    <source>
        <dbReference type="SAM" id="Phobius"/>
    </source>
</evidence>
<name>A0A418MHG4_9BACT</name>
<dbReference type="Proteomes" id="UP000283523">
    <property type="component" value="Unassembled WGS sequence"/>
</dbReference>
<feature type="transmembrane region" description="Helical" evidence="2">
    <location>
        <begin position="310"/>
        <end position="331"/>
    </location>
</feature>
<gene>
    <name evidence="3" type="ORF">DYU11_00725</name>
</gene>